<protein>
    <submittedName>
        <fullName evidence="2">Uncharacterized protein</fullName>
    </submittedName>
</protein>
<evidence type="ECO:0000256" key="1">
    <source>
        <dbReference type="SAM" id="MobiDB-lite"/>
    </source>
</evidence>
<evidence type="ECO:0000313" key="3">
    <source>
        <dbReference type="Proteomes" id="UP000241074"/>
    </source>
</evidence>
<sequence>MNVKARTTLLISLCVAAIAAIAIALAFFRSDEGNQPQSDQKNQPQLPSQADSDPDSEALLESHQFEKAIVPSKSATPTRDAPVFDYAPLAESFESRLEQAMHDPLTACQLLSDVERCRVYRENAKYVGSTEKPRLTQYNRATSVEDIDRADFEMYGATFENTKRLCDGFKNLTDGRMSNVWRIVRDRVDSPIASYAAYLNTAIDPGHPEDLNLLEDRAQGGDLVAAFLLSGEVSSIRTLLQASEEGRAKMYFWRRVVAKVSKPSGAVLDFSVGDKTLKGSLTDSQLSQLNADADGVYVRMYESRSQPDPKHILRTRLDRASCKSRP</sequence>
<name>A0A2P1PWT6_9GAMM</name>
<reference evidence="2 3" key="2">
    <citation type="submission" date="2018-03" db="EMBL/GenBank/DDBJ databases">
        <authorList>
            <person name="Keele B.F."/>
        </authorList>
    </citation>
    <scope>NUCLEOTIDE SEQUENCE [LARGE SCALE GENOMIC DNA]</scope>
    <source>
        <strain evidence="2 3">D13</strain>
    </source>
</reference>
<organism evidence="2 3">
    <name type="scientific">Ahniella affigens</name>
    <dbReference type="NCBI Taxonomy" id="2021234"/>
    <lineage>
        <taxon>Bacteria</taxon>
        <taxon>Pseudomonadati</taxon>
        <taxon>Pseudomonadota</taxon>
        <taxon>Gammaproteobacteria</taxon>
        <taxon>Lysobacterales</taxon>
        <taxon>Rhodanobacteraceae</taxon>
        <taxon>Ahniella</taxon>
    </lineage>
</organism>
<proteinExistence type="predicted"/>
<gene>
    <name evidence="2" type="ORF">C7S18_19925</name>
</gene>
<evidence type="ECO:0000313" key="2">
    <source>
        <dbReference type="EMBL" id="AVP99296.1"/>
    </source>
</evidence>
<dbReference type="Proteomes" id="UP000241074">
    <property type="component" value="Chromosome"/>
</dbReference>
<keyword evidence="3" id="KW-1185">Reference proteome</keyword>
<dbReference type="RefSeq" id="WP_106893216.1">
    <property type="nucleotide sequence ID" value="NZ_CP027860.1"/>
</dbReference>
<dbReference type="KEGG" id="xba:C7S18_19925"/>
<feature type="compositionally biased region" description="Polar residues" evidence="1">
    <location>
        <begin position="33"/>
        <end position="51"/>
    </location>
</feature>
<dbReference type="EMBL" id="CP027860">
    <property type="protein sequence ID" value="AVP99296.1"/>
    <property type="molecule type" value="Genomic_DNA"/>
</dbReference>
<accession>A0A2P1PWT6</accession>
<reference evidence="2 3" key="1">
    <citation type="submission" date="2018-03" db="EMBL/GenBank/DDBJ databases">
        <title>Ahniella affigens gen. nov., sp. nov., a gammaproteobacterium isolated from sandy soil near a stream.</title>
        <authorList>
            <person name="Ko Y."/>
            <person name="Kim J.-H."/>
        </authorList>
    </citation>
    <scope>NUCLEOTIDE SEQUENCE [LARGE SCALE GENOMIC DNA]</scope>
    <source>
        <strain evidence="2 3">D13</strain>
    </source>
</reference>
<feature type="region of interest" description="Disordered" evidence="1">
    <location>
        <begin position="32"/>
        <end position="56"/>
    </location>
</feature>
<dbReference type="AlphaFoldDB" id="A0A2P1PWT6"/>